<gene>
    <name evidence="2" type="ORF">KSB_19170</name>
</gene>
<evidence type="ECO:0000313" key="3">
    <source>
        <dbReference type="Proteomes" id="UP000654345"/>
    </source>
</evidence>
<dbReference type="InterPro" id="IPR004843">
    <property type="entry name" value="Calcineurin-like_PHP"/>
</dbReference>
<dbReference type="EMBL" id="BNJG01000001">
    <property type="protein sequence ID" value="GHO53442.1"/>
    <property type="molecule type" value="Genomic_DNA"/>
</dbReference>
<comment type="caution">
    <text evidence="2">The sequence shown here is derived from an EMBL/GenBank/DDBJ whole genome shotgun (WGS) entry which is preliminary data.</text>
</comment>
<dbReference type="InterPro" id="IPR050535">
    <property type="entry name" value="DNA_Repair-Maintenance_Comp"/>
</dbReference>
<dbReference type="PANTHER" id="PTHR30337:SF0">
    <property type="entry name" value="NUCLEASE SBCCD SUBUNIT D"/>
    <property type="match status" value="1"/>
</dbReference>
<dbReference type="Proteomes" id="UP000654345">
    <property type="component" value="Unassembled WGS sequence"/>
</dbReference>
<reference evidence="2 3" key="1">
    <citation type="journal article" date="2021" name="Int. J. Syst. Evol. Microbiol.">
        <title>Reticulibacter mediterranei gen. nov., sp. nov., within the new family Reticulibacteraceae fam. nov., and Ktedonospora formicarum gen. nov., sp. nov., Ktedonobacter robiniae sp. nov., Dictyobacter formicarum sp. nov. and Dictyobacter arantiisoli sp. nov., belonging to the class Ktedonobacteria.</title>
        <authorList>
            <person name="Yabe S."/>
            <person name="Zheng Y."/>
            <person name="Wang C.M."/>
            <person name="Sakai Y."/>
            <person name="Abe K."/>
            <person name="Yokota A."/>
            <person name="Donadio S."/>
            <person name="Cavaletti L."/>
            <person name="Monciardini P."/>
        </authorList>
    </citation>
    <scope>NUCLEOTIDE SEQUENCE [LARGE SCALE GENOMIC DNA]</scope>
    <source>
        <strain evidence="2 3">SOSP1-30</strain>
    </source>
</reference>
<name>A0ABQ3ULZ7_9CHLR</name>
<feature type="domain" description="Calcineurin-like phosphoesterase" evidence="1">
    <location>
        <begin position="28"/>
        <end position="201"/>
    </location>
</feature>
<evidence type="ECO:0000313" key="2">
    <source>
        <dbReference type="EMBL" id="GHO53442.1"/>
    </source>
</evidence>
<keyword evidence="3" id="KW-1185">Reference proteome</keyword>
<sequence length="432" mass="47912">MAEKSTLQQKKTQESNVLEKKQSDIVTLVLTADNHLGYSAFGQQPRRREERQLRLRQAFQQATDFAIVQGVDLFIQAGDLFDTPSPDEQDRSFVAERLAQLKQAGIRTFALGGTHDTPLTGSTPAPQSSFARLGALHYIPPALKAGERLESELIDVHGVRIGIAGIGALAGQSGDPLANIYVRPDIEAADIPILLLHAPVEGLSVNSSLLDVRASVSRESIANLSMFKYILAGYHHGHTRMRMAHSELVVAGATQHVDFTSPEQTPGFVFMGIAPDGIRWCNHIPSLEALQFKRLVLHTNELWLEQNGDETQAVSPTTLILERLRPLYGDDTMLQVRLEGQLSRRQFHDLDLNQIRRTGEEHCFALAIDDSSLTVLPEQETSPVEEGARLSLRTELVTLADEWIAVASAEQEKKALQYTKHELLQAMDEVKR</sequence>
<dbReference type="Pfam" id="PF00149">
    <property type="entry name" value="Metallophos"/>
    <property type="match status" value="1"/>
</dbReference>
<proteinExistence type="predicted"/>
<dbReference type="InterPro" id="IPR029052">
    <property type="entry name" value="Metallo-depent_PP-like"/>
</dbReference>
<dbReference type="Gene3D" id="3.60.21.10">
    <property type="match status" value="1"/>
</dbReference>
<dbReference type="SUPFAM" id="SSF56300">
    <property type="entry name" value="Metallo-dependent phosphatases"/>
    <property type="match status" value="1"/>
</dbReference>
<dbReference type="PANTHER" id="PTHR30337">
    <property type="entry name" value="COMPONENT OF ATP-DEPENDENT DSDNA EXONUCLEASE"/>
    <property type="match status" value="1"/>
</dbReference>
<accession>A0ABQ3ULZ7</accession>
<evidence type="ECO:0000259" key="1">
    <source>
        <dbReference type="Pfam" id="PF00149"/>
    </source>
</evidence>
<organism evidence="2 3">
    <name type="scientific">Ktedonobacter robiniae</name>
    <dbReference type="NCBI Taxonomy" id="2778365"/>
    <lineage>
        <taxon>Bacteria</taxon>
        <taxon>Bacillati</taxon>
        <taxon>Chloroflexota</taxon>
        <taxon>Ktedonobacteria</taxon>
        <taxon>Ktedonobacterales</taxon>
        <taxon>Ktedonobacteraceae</taxon>
        <taxon>Ktedonobacter</taxon>
    </lineage>
</organism>
<protein>
    <submittedName>
        <fullName evidence="2">Nuclease</fullName>
    </submittedName>
</protein>